<comment type="caution">
    <text evidence="4">The sequence shown here is derived from an EMBL/GenBank/DDBJ whole genome shotgun (WGS) entry which is preliminary data.</text>
</comment>
<feature type="region of interest" description="Disordered" evidence="3">
    <location>
        <begin position="86"/>
        <end position="164"/>
    </location>
</feature>
<dbReference type="InterPro" id="IPR002885">
    <property type="entry name" value="PPR_rpt"/>
</dbReference>
<keyword evidence="5" id="KW-1185">Reference proteome</keyword>
<feature type="region of interest" description="Disordered" evidence="3">
    <location>
        <begin position="689"/>
        <end position="714"/>
    </location>
</feature>
<dbReference type="PANTHER" id="PTHR47938">
    <property type="entry name" value="RESPIRATORY COMPLEX I CHAPERONE (CIA84), PUTATIVE (AFU_ORTHOLOGUE AFUA_2G06020)-RELATED"/>
    <property type="match status" value="1"/>
</dbReference>
<feature type="compositionally biased region" description="Polar residues" evidence="3">
    <location>
        <begin position="1246"/>
        <end position="1256"/>
    </location>
</feature>
<reference evidence="4" key="1">
    <citation type="submission" date="2020-10" db="EMBL/GenBank/DDBJ databases">
        <title>Unveiling of a novel bifunctional photoreceptor, Dualchrome1, isolated from a cosmopolitan green alga.</title>
        <authorList>
            <person name="Suzuki S."/>
            <person name="Kawachi M."/>
        </authorList>
    </citation>
    <scope>NUCLEOTIDE SEQUENCE</scope>
    <source>
        <strain evidence="4">NIES 2893</strain>
    </source>
</reference>
<feature type="region of interest" description="Disordered" evidence="3">
    <location>
        <begin position="262"/>
        <end position="281"/>
    </location>
</feature>
<dbReference type="Proteomes" id="UP000660262">
    <property type="component" value="Unassembled WGS sequence"/>
</dbReference>
<evidence type="ECO:0000313" key="5">
    <source>
        <dbReference type="Proteomes" id="UP000660262"/>
    </source>
</evidence>
<evidence type="ECO:0008006" key="6">
    <source>
        <dbReference type="Google" id="ProtNLM"/>
    </source>
</evidence>
<proteinExistence type="predicted"/>
<evidence type="ECO:0000313" key="4">
    <source>
        <dbReference type="EMBL" id="GHP05488.1"/>
    </source>
</evidence>
<accession>A0A830HFD2</accession>
<dbReference type="GO" id="GO:0003729">
    <property type="term" value="F:mRNA binding"/>
    <property type="evidence" value="ECO:0007669"/>
    <property type="project" value="TreeGrafter"/>
</dbReference>
<evidence type="ECO:0000256" key="3">
    <source>
        <dbReference type="SAM" id="MobiDB-lite"/>
    </source>
</evidence>
<feature type="compositionally biased region" description="Low complexity" evidence="3">
    <location>
        <begin position="146"/>
        <end position="161"/>
    </location>
</feature>
<feature type="region of interest" description="Disordered" evidence="3">
    <location>
        <begin position="1241"/>
        <end position="1261"/>
    </location>
</feature>
<dbReference type="NCBIfam" id="TIGR00756">
    <property type="entry name" value="PPR"/>
    <property type="match status" value="1"/>
</dbReference>
<evidence type="ECO:0000256" key="1">
    <source>
        <dbReference type="ARBA" id="ARBA00022737"/>
    </source>
</evidence>
<sequence length="1392" mass="147509">MAPPISLRGKPWNVPTVRMFHIPSSCWHGSHNFSKRGVQSLKILVRGNGGSSQVMRLGGRLGGGGIGGIGNGNFNESCRRRMPSYRRLVPSSSSSSSSSSRPSATSAYNNNNHNRRSSYSSNNAQPRTDHKRHTPTGGGGRGGGDYSSSSSNYNHNNNSNNKRISVRSVDSLLLLTNPPATADEERRLKRELQGAARWCARRGDAERALGIARTWQRMNLPAKDSPWASAVAAAARAGGGAAARDMLDVALFEAAKSATRPSKIRFGGDHRGDGAGPSQSPPVGVFNAAIAAFAREGDTDTAALLFQAMTDRGVHVTEATYHSLMIAAANATTQIGDARRVRKESASDAARRMYREMGAARLRRTARTVACVGRCVKADGTIEDLVWYVREVYNPWRYRHAAATDGPLASAGGDVFATSALVSAAGAVADRTGLPVGTMRTAADNDAWLARKQKLPRPQTLRGLSAASAAAASDIDVAKLKAEEYEALQELPPAPMFDSPEGTAKLSSEYDLSFWRKSLSRSKRCDPHFKDVAAEVLTQWTEYEDRYCSRRLGMDGRFDHTLDGLEGARGGAPTAAALRLCRSLGISTAAVAVVHAAYSPSGLDTTDPGTDAAKEAREFAATAVRVGSSVLASSLLASYAETGDATRARLVYDFWLRQRLGDKAGVALSTLPSTAQGPKGAQLLAAHYSVPPPAKDGRPPPPAPRRRDRYGDSRSVHHAFSTACAEFASTAAAARRPAPPDADATEIRAAATAAQLEDPSQYVRWAFHALLVDLPKTFATPIAAEGAPKPSEEEMRKAQSRHMTEEGTWRALLHVCAASRCQGPLALAALRLMLAQGHRPTSAVVTRIVSACGRDRNTGPAVAVANSRLAVRLCANAELKARNGVELPRCLDGAAWTALLDAYVKAGRPDAALAIGQKLLAEGAVAAAAEEQIHAAVVIGEAANVKSVNTAELPPSILPPDAMRAAAFEENPSEELMRLKSSFGAQGYGVLLRCCLQLSEVPAALSLYMDMDRNVPRSASFSASGTTNALSSVVGGSAALESVDMHHDDLLVRICSGSLGALDGALLIAKASIRDKSRPPLRSSTLFALVRALCRGAQPKRAFRLLSLCSSLGYGWGDRETVMSVIESLSSAGEMTTAWGLYQRARGMAKTSEVGWMPSASCASSLIILLCQAGRADRALGVYVDLVTSRDDAPDRLTTVSDSNLVRKSTMLARQGRLPYAKAMARLVVACCENGDPISASRRGAQASTRVGSRTQDVSRDGGELLSRARALYSQLLAMPGGDTEAANEGVWRALIPALLACGDVLGAATVFGDADAAGEIVSVGRGALAYLHAQILHEQTSLEKDGGDADDVAKLSEAASKIVEHMRVSVKASVAKASALPKRRRKDDDDM</sequence>
<dbReference type="Pfam" id="PF01535">
    <property type="entry name" value="PPR"/>
    <property type="match status" value="2"/>
</dbReference>
<dbReference type="PROSITE" id="PS51375">
    <property type="entry name" value="PPR"/>
    <property type="match status" value="2"/>
</dbReference>
<dbReference type="InterPro" id="IPR011990">
    <property type="entry name" value="TPR-like_helical_dom_sf"/>
</dbReference>
<feature type="compositionally biased region" description="Gly residues" evidence="3">
    <location>
        <begin position="136"/>
        <end position="145"/>
    </location>
</feature>
<dbReference type="Gene3D" id="1.25.40.10">
    <property type="entry name" value="Tetratricopeptide repeat domain"/>
    <property type="match status" value="3"/>
</dbReference>
<gene>
    <name evidence="4" type="ORF">PPROV_000423800</name>
</gene>
<keyword evidence="1" id="KW-0677">Repeat</keyword>
<dbReference type="EMBL" id="BNJQ01000010">
    <property type="protein sequence ID" value="GHP05488.1"/>
    <property type="molecule type" value="Genomic_DNA"/>
</dbReference>
<organism evidence="4 5">
    <name type="scientific">Pycnococcus provasolii</name>
    <dbReference type="NCBI Taxonomy" id="41880"/>
    <lineage>
        <taxon>Eukaryota</taxon>
        <taxon>Viridiplantae</taxon>
        <taxon>Chlorophyta</taxon>
        <taxon>Pseudoscourfieldiophyceae</taxon>
        <taxon>Pseudoscourfieldiales</taxon>
        <taxon>Pycnococcaceae</taxon>
        <taxon>Pycnococcus</taxon>
    </lineage>
</organism>
<name>A0A830HFD2_9CHLO</name>
<dbReference type="PANTHER" id="PTHR47938:SF35">
    <property type="entry name" value="PENTATRICOPEPTIDE REPEAT-CONTAINING PROTEIN 4, MITOCHONDRIAL-RELATED"/>
    <property type="match status" value="1"/>
</dbReference>
<feature type="repeat" description="PPR" evidence="2">
    <location>
        <begin position="892"/>
        <end position="926"/>
    </location>
</feature>
<feature type="compositionally biased region" description="Low complexity" evidence="3">
    <location>
        <begin position="91"/>
        <end position="124"/>
    </location>
</feature>
<protein>
    <recommendedName>
        <fullName evidence="6">Pentacotripeptide-repeat region of PRORP domain-containing protein</fullName>
    </recommendedName>
</protein>
<evidence type="ECO:0000256" key="2">
    <source>
        <dbReference type="PROSITE-ProRule" id="PRU00708"/>
    </source>
</evidence>
<feature type="compositionally biased region" description="Pro residues" evidence="3">
    <location>
        <begin position="690"/>
        <end position="703"/>
    </location>
</feature>
<feature type="repeat" description="PPR" evidence="2">
    <location>
        <begin position="282"/>
        <end position="316"/>
    </location>
</feature>